<sequence length="208" mass="22696">KTIISAIKFGLKSSSHIFNQMKGIHHREPGTVGAILTEENLFAEIIADCIHIHPAIVNLLVKAKGVDKIIIITDAMRAAGLQDGIYDLGGLKVIVKNSEARLESGNLAGSTLIMSKAVKNMIEKMRISIEKSNLLFLYILTNSLYMPSGVLPVARPNTVFGLFIICSVTISAANLLILLYEFIGLISIIFAINYPSLFNCINNIKITI</sequence>
<dbReference type="EMBL" id="BARW01011690">
    <property type="protein sequence ID" value="GAI75523.1"/>
    <property type="molecule type" value="Genomic_DNA"/>
</dbReference>
<comment type="caution">
    <text evidence="3">The sequence shown here is derived from an EMBL/GenBank/DDBJ whole genome shotgun (WGS) entry which is preliminary data.</text>
</comment>
<keyword evidence="2" id="KW-1133">Transmembrane helix</keyword>
<gene>
    <name evidence="3" type="ORF">S12H4_22423</name>
</gene>
<evidence type="ECO:0008006" key="4">
    <source>
        <dbReference type="Google" id="ProtNLM"/>
    </source>
</evidence>
<keyword evidence="2" id="KW-0812">Transmembrane</keyword>
<protein>
    <recommendedName>
        <fullName evidence="4">Amidohydrolase-related domain-containing protein</fullName>
    </recommendedName>
</protein>
<name>X1R4T8_9ZZZZ</name>
<evidence type="ECO:0000313" key="3">
    <source>
        <dbReference type="EMBL" id="GAI75523.1"/>
    </source>
</evidence>
<dbReference type="PANTHER" id="PTHR11113:SF14">
    <property type="entry name" value="N-ACETYLGLUCOSAMINE-6-PHOSPHATE DEACETYLASE"/>
    <property type="match status" value="1"/>
</dbReference>
<dbReference type="GO" id="GO:0006046">
    <property type="term" value="P:N-acetylglucosamine catabolic process"/>
    <property type="evidence" value="ECO:0007669"/>
    <property type="project" value="TreeGrafter"/>
</dbReference>
<organism evidence="3">
    <name type="scientific">marine sediment metagenome</name>
    <dbReference type="NCBI Taxonomy" id="412755"/>
    <lineage>
        <taxon>unclassified sequences</taxon>
        <taxon>metagenomes</taxon>
        <taxon>ecological metagenomes</taxon>
    </lineage>
</organism>
<reference evidence="3" key="1">
    <citation type="journal article" date="2014" name="Front. Microbiol.">
        <title>High frequency of phylogenetically diverse reductive dehalogenase-homologous genes in deep subseafloor sedimentary metagenomes.</title>
        <authorList>
            <person name="Kawai M."/>
            <person name="Futagami T."/>
            <person name="Toyoda A."/>
            <person name="Takaki Y."/>
            <person name="Nishi S."/>
            <person name="Hori S."/>
            <person name="Arai W."/>
            <person name="Tsubouchi T."/>
            <person name="Morono Y."/>
            <person name="Uchiyama I."/>
            <person name="Ito T."/>
            <person name="Fujiyama A."/>
            <person name="Inagaki F."/>
            <person name="Takami H."/>
        </authorList>
    </citation>
    <scope>NUCLEOTIDE SEQUENCE</scope>
    <source>
        <strain evidence="3">Expedition CK06-06</strain>
    </source>
</reference>
<keyword evidence="1" id="KW-0378">Hydrolase</keyword>
<dbReference type="AlphaFoldDB" id="X1R4T8"/>
<dbReference type="SUPFAM" id="SSF51556">
    <property type="entry name" value="Metallo-dependent hydrolases"/>
    <property type="match status" value="1"/>
</dbReference>
<dbReference type="Gene3D" id="3.20.20.140">
    <property type="entry name" value="Metal-dependent hydrolases"/>
    <property type="match status" value="1"/>
</dbReference>
<dbReference type="GO" id="GO:0008448">
    <property type="term" value="F:N-acetylglucosamine-6-phosphate deacetylase activity"/>
    <property type="evidence" value="ECO:0007669"/>
    <property type="project" value="TreeGrafter"/>
</dbReference>
<proteinExistence type="predicted"/>
<feature type="transmembrane region" description="Helical" evidence="2">
    <location>
        <begin position="134"/>
        <end position="154"/>
    </location>
</feature>
<keyword evidence="2" id="KW-0472">Membrane</keyword>
<dbReference type="InterPro" id="IPR032466">
    <property type="entry name" value="Metal_Hydrolase"/>
</dbReference>
<feature type="non-terminal residue" evidence="3">
    <location>
        <position position="1"/>
    </location>
</feature>
<dbReference type="PANTHER" id="PTHR11113">
    <property type="entry name" value="N-ACETYLGLUCOSAMINE-6-PHOSPHATE DEACETYLASE"/>
    <property type="match status" value="1"/>
</dbReference>
<accession>X1R4T8</accession>
<evidence type="ECO:0000256" key="2">
    <source>
        <dbReference type="SAM" id="Phobius"/>
    </source>
</evidence>
<evidence type="ECO:0000256" key="1">
    <source>
        <dbReference type="ARBA" id="ARBA00022801"/>
    </source>
</evidence>